<keyword evidence="1" id="KW-0812">Transmembrane</keyword>
<evidence type="ECO:0000313" key="3">
    <source>
        <dbReference type="Proteomes" id="UP000245137"/>
    </source>
</evidence>
<protein>
    <recommendedName>
        <fullName evidence="4">DUF308 domain-containing protein</fullName>
    </recommendedName>
</protein>
<evidence type="ECO:0008006" key="4">
    <source>
        <dbReference type="Google" id="ProtNLM"/>
    </source>
</evidence>
<keyword evidence="3" id="KW-1185">Reference proteome</keyword>
<keyword evidence="1" id="KW-0472">Membrane</keyword>
<feature type="transmembrane region" description="Helical" evidence="1">
    <location>
        <begin position="12"/>
        <end position="30"/>
    </location>
</feature>
<dbReference type="OrthoDB" id="8455715at2"/>
<reference evidence="2 3" key="1">
    <citation type="journal article" date="2018" name="Appl. Microbiol. Biotechnol.">
        <title>Co-cultivation of the strictly anaerobic methanogen Methanosarcina barkeri with aerobic methanotrophs in an oxygen-limited membrane bioreactor.</title>
        <authorList>
            <person name="In 't Zandt M.H."/>
            <person name="van den Bosch T.J.M."/>
            <person name="Rijkers R."/>
            <person name="van Kessel M.A.H.J."/>
            <person name="Jetten M.S.M."/>
            <person name="Welte C.U."/>
        </authorList>
    </citation>
    <scope>NUCLEOTIDE SEQUENCE [LARGE SCALE GENOMIC DNA]</scope>
    <source>
        <strain evidence="2 3">DSM 17706</strain>
    </source>
</reference>
<evidence type="ECO:0000256" key="1">
    <source>
        <dbReference type="SAM" id="Phobius"/>
    </source>
</evidence>
<proteinExistence type="predicted"/>
<feature type="transmembrane region" description="Helical" evidence="1">
    <location>
        <begin position="42"/>
        <end position="65"/>
    </location>
</feature>
<name>A0A2U1SLV1_METSR</name>
<keyword evidence="1" id="KW-1133">Transmembrane helix</keyword>
<comment type="caution">
    <text evidence="2">The sequence shown here is derived from an EMBL/GenBank/DDBJ whole genome shotgun (WGS) entry which is preliminary data.</text>
</comment>
<gene>
    <name evidence="2" type="ORF">C5689_17505</name>
</gene>
<dbReference type="AlphaFoldDB" id="A0A2U1SLV1"/>
<accession>A0A2U1SLV1</accession>
<dbReference type="Proteomes" id="UP000245137">
    <property type="component" value="Unassembled WGS sequence"/>
</dbReference>
<dbReference type="RefSeq" id="WP_108918525.1">
    <property type="nucleotide sequence ID" value="NZ_BGJY01000023.1"/>
</dbReference>
<sequence length="165" mass="17448">MRGVWFFRLSRWGVAGLGLTLALWGVAAMFEGWDKIQIERGWSLFISGAVAVSGGVVTLAIAAALSRLDHALATLAPRVAVPAAAAEPPAPVPPPATATPAVASPPGFEAYAPKRFVAEEPVEVDRYENGGALYVMFSDGSVEIRDESRVRRFASLSELRAQVGA</sequence>
<dbReference type="EMBL" id="PUIV01000044">
    <property type="protein sequence ID" value="PWB92566.1"/>
    <property type="molecule type" value="Genomic_DNA"/>
</dbReference>
<organism evidence="2 3">
    <name type="scientific">Methylosinus sporium</name>
    <dbReference type="NCBI Taxonomy" id="428"/>
    <lineage>
        <taxon>Bacteria</taxon>
        <taxon>Pseudomonadati</taxon>
        <taxon>Pseudomonadota</taxon>
        <taxon>Alphaproteobacteria</taxon>
        <taxon>Hyphomicrobiales</taxon>
        <taxon>Methylocystaceae</taxon>
        <taxon>Methylosinus</taxon>
    </lineage>
</organism>
<evidence type="ECO:0000313" key="2">
    <source>
        <dbReference type="EMBL" id="PWB92566.1"/>
    </source>
</evidence>